<comment type="similarity">
    <text evidence="2">Belongs to the ABC transporter superfamily. ABCG family. Eye pigment precursor importer (TC 3.A.1.204) subfamily.</text>
</comment>
<dbReference type="Pfam" id="PF19055">
    <property type="entry name" value="ABC2_membrane_7"/>
    <property type="match status" value="1"/>
</dbReference>
<evidence type="ECO:0000256" key="6">
    <source>
        <dbReference type="ARBA" id="ARBA00022840"/>
    </source>
</evidence>
<feature type="transmembrane region" description="Helical" evidence="10">
    <location>
        <begin position="501"/>
        <end position="525"/>
    </location>
</feature>
<dbReference type="InterPro" id="IPR043926">
    <property type="entry name" value="ABCG_dom"/>
</dbReference>
<dbReference type="AlphaFoldDB" id="A0A8J5T7U5"/>
<dbReference type="InterPro" id="IPR003439">
    <property type="entry name" value="ABC_transporter-like_ATP-bd"/>
</dbReference>
<evidence type="ECO:0000256" key="7">
    <source>
        <dbReference type="ARBA" id="ARBA00022989"/>
    </source>
</evidence>
<feature type="transmembrane region" description="Helical" evidence="10">
    <location>
        <begin position="397"/>
        <end position="414"/>
    </location>
</feature>
<protein>
    <recommendedName>
        <fullName evidence="9">Protein white</fullName>
    </recommendedName>
</protein>
<name>A0A8J5T7U5_HOMAM</name>
<evidence type="ECO:0000256" key="2">
    <source>
        <dbReference type="ARBA" id="ARBA00005814"/>
    </source>
</evidence>
<evidence type="ECO:0000259" key="11">
    <source>
        <dbReference type="PROSITE" id="PS50893"/>
    </source>
</evidence>
<evidence type="ECO:0000256" key="1">
    <source>
        <dbReference type="ARBA" id="ARBA00004141"/>
    </source>
</evidence>
<feature type="transmembrane region" description="Helical" evidence="10">
    <location>
        <begin position="618"/>
        <end position="642"/>
    </location>
</feature>
<evidence type="ECO:0000256" key="3">
    <source>
        <dbReference type="ARBA" id="ARBA00022448"/>
    </source>
</evidence>
<dbReference type="Pfam" id="PF00005">
    <property type="entry name" value="ABC_tran"/>
    <property type="match status" value="1"/>
</dbReference>
<sequence length="653" mass="71545">MKPQALALHRKGAEKPEVINTSTGWVEETPSEMGNGDVSVAVEKGWSGKEKLTYSWDNVNVFASTTTGCGKKKVTKAKHILKNITGICRPGELLAIMGASGAGKTTLLNVLTFRSDQALKISGSLYVNGQRVTPNLLMSRSAYVQQEDLFIGTFTVREQLLFQANLRMDRNTSQSQRVQRVDEVMKQLSLTKCAKTLIGVAGSIKGISGGETKRLAFACEILTSPSIMLLDEPTSGLDSFMAQTIVQAMKDLASTGMTVFALFDRVLLMGEGRVAYLGSTSEAVAFFSGLGKNCPKNFNPADFFISTLAIEPGREEECLKFVDYASDAFVNSSAGQQVSKTAADNKNALTNGQALHCDRVEVAKSPYKAGVLTQFSAVLKRSFLANIREPMILRTKVFQTVLISLLVGVIYLNQELDQSGVTNINGAIFLLVTQMSFTNVFGVVHTFCAELPIFLREHFNGMYRAGVYFICKNLAELPLMLTLPALFAAITYYMIGLYSPVENFFICMAILILTANAAMSFGYMISCLAPNVHLALALSAPLIIPLMLFGGFFLNSDSVPVYFIWIKYISWFNYGNEALMINQWADIDSIACSNENSSLCLHDGLEVLTALGYDEDNLIVDVGALLALIVGYRLLGFLFLLLKTRRKSVTQYD</sequence>
<dbReference type="SMART" id="SM00382">
    <property type="entry name" value="AAA"/>
    <property type="match status" value="1"/>
</dbReference>
<feature type="transmembrane region" description="Helical" evidence="10">
    <location>
        <begin position="426"/>
        <end position="453"/>
    </location>
</feature>
<evidence type="ECO:0000256" key="10">
    <source>
        <dbReference type="SAM" id="Phobius"/>
    </source>
</evidence>
<keyword evidence="3" id="KW-0813">Transport</keyword>
<comment type="caution">
    <text evidence="12">The sequence shown here is derived from an EMBL/GenBank/DDBJ whole genome shotgun (WGS) entry which is preliminary data.</text>
</comment>
<dbReference type="SUPFAM" id="SSF52540">
    <property type="entry name" value="P-loop containing nucleoside triphosphate hydrolases"/>
    <property type="match status" value="1"/>
</dbReference>
<dbReference type="Pfam" id="PF01061">
    <property type="entry name" value="ABC2_membrane"/>
    <property type="match status" value="1"/>
</dbReference>
<feature type="transmembrane region" description="Helical" evidence="10">
    <location>
        <begin position="474"/>
        <end position="495"/>
    </location>
</feature>
<keyword evidence="7 10" id="KW-1133">Transmembrane helix</keyword>
<evidence type="ECO:0000313" key="12">
    <source>
        <dbReference type="EMBL" id="KAG7173804.1"/>
    </source>
</evidence>
<keyword evidence="4 10" id="KW-0812">Transmembrane</keyword>
<dbReference type="InterPro" id="IPR027417">
    <property type="entry name" value="P-loop_NTPase"/>
</dbReference>
<feature type="transmembrane region" description="Helical" evidence="10">
    <location>
        <begin position="532"/>
        <end position="554"/>
    </location>
</feature>
<reference evidence="12" key="1">
    <citation type="journal article" date="2021" name="Sci. Adv.">
        <title>The American lobster genome reveals insights on longevity, neural, and immune adaptations.</title>
        <authorList>
            <person name="Polinski J.M."/>
            <person name="Zimin A.V."/>
            <person name="Clark K.F."/>
            <person name="Kohn A.B."/>
            <person name="Sadowski N."/>
            <person name="Timp W."/>
            <person name="Ptitsyn A."/>
            <person name="Khanna P."/>
            <person name="Romanova D.Y."/>
            <person name="Williams P."/>
            <person name="Greenwood S.J."/>
            <person name="Moroz L.L."/>
            <person name="Walt D.R."/>
            <person name="Bodnar A.G."/>
        </authorList>
    </citation>
    <scope>NUCLEOTIDE SEQUENCE</scope>
    <source>
        <strain evidence="12">GMGI-L3</strain>
    </source>
</reference>
<dbReference type="GO" id="GO:0005886">
    <property type="term" value="C:plasma membrane"/>
    <property type="evidence" value="ECO:0007669"/>
    <property type="project" value="TreeGrafter"/>
</dbReference>
<feature type="domain" description="ABC transporter" evidence="11">
    <location>
        <begin position="56"/>
        <end position="296"/>
    </location>
</feature>
<dbReference type="InterPro" id="IPR003593">
    <property type="entry name" value="AAA+_ATPase"/>
</dbReference>
<dbReference type="GO" id="GO:0030659">
    <property type="term" value="C:cytoplasmic vesicle membrane"/>
    <property type="evidence" value="ECO:0007669"/>
    <property type="project" value="TreeGrafter"/>
</dbReference>
<dbReference type="GO" id="GO:0005524">
    <property type="term" value="F:ATP binding"/>
    <property type="evidence" value="ECO:0007669"/>
    <property type="project" value="UniProtKB-KW"/>
</dbReference>
<proteinExistence type="inferred from homology"/>
<evidence type="ECO:0000256" key="5">
    <source>
        <dbReference type="ARBA" id="ARBA00022741"/>
    </source>
</evidence>
<gene>
    <name evidence="12" type="primary">w-L3</name>
    <name evidence="12" type="ORF">Hamer_G024731</name>
</gene>
<organism evidence="12 13">
    <name type="scientific">Homarus americanus</name>
    <name type="common">American lobster</name>
    <dbReference type="NCBI Taxonomy" id="6706"/>
    <lineage>
        <taxon>Eukaryota</taxon>
        <taxon>Metazoa</taxon>
        <taxon>Ecdysozoa</taxon>
        <taxon>Arthropoda</taxon>
        <taxon>Crustacea</taxon>
        <taxon>Multicrustacea</taxon>
        <taxon>Malacostraca</taxon>
        <taxon>Eumalacostraca</taxon>
        <taxon>Eucarida</taxon>
        <taxon>Decapoda</taxon>
        <taxon>Pleocyemata</taxon>
        <taxon>Astacidea</taxon>
        <taxon>Nephropoidea</taxon>
        <taxon>Nephropidae</taxon>
        <taxon>Homarus</taxon>
    </lineage>
</organism>
<keyword evidence="8 10" id="KW-0472">Membrane</keyword>
<dbReference type="InterPro" id="IPR050352">
    <property type="entry name" value="ABCG_transporters"/>
</dbReference>
<accession>A0A8J5T7U5</accession>
<dbReference type="GO" id="GO:0140359">
    <property type="term" value="F:ABC-type transporter activity"/>
    <property type="evidence" value="ECO:0007669"/>
    <property type="project" value="InterPro"/>
</dbReference>
<dbReference type="PANTHER" id="PTHR48041:SF129">
    <property type="entry name" value="PROTEIN WHITE"/>
    <property type="match status" value="1"/>
</dbReference>
<dbReference type="PANTHER" id="PTHR48041">
    <property type="entry name" value="ABC TRANSPORTER G FAMILY MEMBER 28"/>
    <property type="match status" value="1"/>
</dbReference>
<dbReference type="InterPro" id="IPR013525">
    <property type="entry name" value="ABC2_TM"/>
</dbReference>
<dbReference type="PROSITE" id="PS50893">
    <property type="entry name" value="ABC_TRANSPORTER_2"/>
    <property type="match status" value="1"/>
</dbReference>
<dbReference type="Gene3D" id="3.40.50.300">
    <property type="entry name" value="P-loop containing nucleotide triphosphate hydrolases"/>
    <property type="match status" value="1"/>
</dbReference>
<evidence type="ECO:0000256" key="8">
    <source>
        <dbReference type="ARBA" id="ARBA00023136"/>
    </source>
</evidence>
<evidence type="ECO:0000256" key="9">
    <source>
        <dbReference type="ARBA" id="ARBA00039188"/>
    </source>
</evidence>
<dbReference type="EMBL" id="JAHLQT010008907">
    <property type="protein sequence ID" value="KAG7173804.1"/>
    <property type="molecule type" value="Genomic_DNA"/>
</dbReference>
<dbReference type="Proteomes" id="UP000747542">
    <property type="component" value="Unassembled WGS sequence"/>
</dbReference>
<keyword evidence="13" id="KW-1185">Reference proteome</keyword>
<evidence type="ECO:0000256" key="4">
    <source>
        <dbReference type="ARBA" id="ARBA00022692"/>
    </source>
</evidence>
<keyword evidence="5" id="KW-0547">Nucleotide-binding</keyword>
<dbReference type="GO" id="GO:0016887">
    <property type="term" value="F:ATP hydrolysis activity"/>
    <property type="evidence" value="ECO:0007669"/>
    <property type="project" value="InterPro"/>
</dbReference>
<keyword evidence="6" id="KW-0067">ATP-binding</keyword>
<comment type="subcellular location">
    <subcellularLocation>
        <location evidence="1">Membrane</location>
        <topology evidence="1">Multi-pass membrane protein</topology>
    </subcellularLocation>
</comment>
<evidence type="ECO:0000313" key="13">
    <source>
        <dbReference type="Proteomes" id="UP000747542"/>
    </source>
</evidence>